<dbReference type="STRING" id="135208.A0A4Z0A5E2"/>
<comment type="caution">
    <text evidence="2">The sequence shown here is derived from an EMBL/GenBank/DDBJ whole genome shotgun (WGS) entry which is preliminary data.</text>
</comment>
<proteinExistence type="predicted"/>
<name>A0A4Z0A5E2_9AGAM</name>
<protein>
    <recommendedName>
        <fullName evidence="1">Rad21/Rec8-like protein C-terminal eukaryotic domain-containing protein</fullName>
    </recommendedName>
</protein>
<evidence type="ECO:0000313" key="2">
    <source>
        <dbReference type="EMBL" id="TFY81945.1"/>
    </source>
</evidence>
<evidence type="ECO:0000313" key="3">
    <source>
        <dbReference type="Proteomes" id="UP000298061"/>
    </source>
</evidence>
<feature type="domain" description="Rad21/Rec8-like protein C-terminal eukaryotic" evidence="1">
    <location>
        <begin position="25"/>
        <end position="59"/>
    </location>
</feature>
<dbReference type="SUPFAM" id="SSF46785">
    <property type="entry name" value="Winged helix' DNA-binding domain"/>
    <property type="match status" value="1"/>
</dbReference>
<organism evidence="2 3">
    <name type="scientific">Hericium alpestre</name>
    <dbReference type="NCBI Taxonomy" id="135208"/>
    <lineage>
        <taxon>Eukaryota</taxon>
        <taxon>Fungi</taxon>
        <taxon>Dikarya</taxon>
        <taxon>Basidiomycota</taxon>
        <taxon>Agaricomycotina</taxon>
        <taxon>Agaricomycetes</taxon>
        <taxon>Russulales</taxon>
        <taxon>Hericiaceae</taxon>
        <taxon>Hericium</taxon>
    </lineage>
</organism>
<dbReference type="InterPro" id="IPR006909">
    <property type="entry name" value="Rad21/Rec8_C_eu"/>
</dbReference>
<keyword evidence="3" id="KW-1185">Reference proteome</keyword>
<sequence>MQTQTLARPADGLCFDEVVPKNTSTPHVAAAAFYHCLVLATKNLIRVAQPEAYGPLKIHIT</sequence>
<dbReference type="Gene3D" id="1.10.10.580">
    <property type="entry name" value="Structural maintenance of chromosome 1. Chain E"/>
    <property type="match status" value="1"/>
</dbReference>
<dbReference type="OrthoDB" id="10071381at2759"/>
<dbReference type="AlphaFoldDB" id="A0A4Z0A5E2"/>
<reference evidence="2 3" key="1">
    <citation type="submission" date="2019-02" db="EMBL/GenBank/DDBJ databases">
        <title>Genome sequencing of the rare red list fungi Hericium alpestre (H. flagellum).</title>
        <authorList>
            <person name="Buettner E."/>
            <person name="Kellner H."/>
        </authorList>
    </citation>
    <scope>NUCLEOTIDE SEQUENCE [LARGE SCALE GENOMIC DNA]</scope>
    <source>
        <strain evidence="2 3">DSM 108284</strain>
    </source>
</reference>
<gene>
    <name evidence="2" type="ORF">EWM64_g2065</name>
</gene>
<dbReference type="InterPro" id="IPR023093">
    <property type="entry name" value="ScpA-like_C"/>
</dbReference>
<dbReference type="InterPro" id="IPR036390">
    <property type="entry name" value="WH_DNA-bd_sf"/>
</dbReference>
<accession>A0A4Z0A5E2</accession>
<dbReference type="EMBL" id="SFCI01000158">
    <property type="protein sequence ID" value="TFY81945.1"/>
    <property type="molecule type" value="Genomic_DNA"/>
</dbReference>
<dbReference type="Pfam" id="PF04824">
    <property type="entry name" value="Rad21_Rec8"/>
    <property type="match status" value="1"/>
</dbReference>
<evidence type="ECO:0000259" key="1">
    <source>
        <dbReference type="Pfam" id="PF04824"/>
    </source>
</evidence>
<dbReference type="Proteomes" id="UP000298061">
    <property type="component" value="Unassembled WGS sequence"/>
</dbReference>